<feature type="compositionally biased region" description="Basic and acidic residues" evidence="6">
    <location>
        <begin position="172"/>
        <end position="186"/>
    </location>
</feature>
<feature type="compositionally biased region" description="Low complexity" evidence="6">
    <location>
        <begin position="247"/>
        <end position="260"/>
    </location>
</feature>
<evidence type="ECO:0000256" key="4">
    <source>
        <dbReference type="ARBA" id="ARBA00023054"/>
    </source>
</evidence>
<keyword evidence="8" id="KW-1185">Reference proteome</keyword>
<dbReference type="PANTHER" id="PTHR13028">
    <property type="entry name" value="RRNA PROCESSING PROTEIN EBNA1-BINDING PROTEIN-RELATED"/>
    <property type="match status" value="1"/>
</dbReference>
<sequence>SESDSDSDEDVKLTEPSKAAVYDRDGLIDKLEDIKWDENIDWLHNLSFDIDQDQKVDVNDDLTREVAFYTQALEGARRAFTKFQSAGLPFLRPSDYYAEMVKSDTHMEKVKVRLLSEKKKLEEAEERKKARVNKKMAKEIQSQKLKERAKQKKEDIESVKNWRKQRKQSGFAKDEEPNFDFEDGKPFQRSGKKRVGFGPGDRFVGKSKQQGGGGKKRKGKDFKNSKFGFGGRKGLKKQNTSETTNDFRSFSRNNSSKNKK</sequence>
<feature type="non-terminal residue" evidence="7">
    <location>
        <position position="1"/>
    </location>
</feature>
<keyword evidence="3" id="KW-0690">Ribosome biogenesis</keyword>
<evidence type="ECO:0000313" key="8">
    <source>
        <dbReference type="Proteomes" id="UP000015453"/>
    </source>
</evidence>
<dbReference type="GO" id="GO:0042273">
    <property type="term" value="P:ribosomal large subunit biogenesis"/>
    <property type="evidence" value="ECO:0007669"/>
    <property type="project" value="TreeGrafter"/>
</dbReference>
<evidence type="ECO:0000256" key="5">
    <source>
        <dbReference type="ARBA" id="ARBA00023242"/>
    </source>
</evidence>
<comment type="similarity">
    <text evidence="2">Belongs to the EBP2 family.</text>
</comment>
<organism evidence="7 8">
    <name type="scientific">Genlisea aurea</name>
    <dbReference type="NCBI Taxonomy" id="192259"/>
    <lineage>
        <taxon>Eukaryota</taxon>
        <taxon>Viridiplantae</taxon>
        <taxon>Streptophyta</taxon>
        <taxon>Embryophyta</taxon>
        <taxon>Tracheophyta</taxon>
        <taxon>Spermatophyta</taxon>
        <taxon>Magnoliopsida</taxon>
        <taxon>eudicotyledons</taxon>
        <taxon>Gunneridae</taxon>
        <taxon>Pentapetalae</taxon>
        <taxon>asterids</taxon>
        <taxon>lamiids</taxon>
        <taxon>Lamiales</taxon>
        <taxon>Lentibulariaceae</taxon>
        <taxon>Genlisea</taxon>
    </lineage>
</organism>
<dbReference type="GO" id="GO:0034399">
    <property type="term" value="C:nuclear periphery"/>
    <property type="evidence" value="ECO:0007669"/>
    <property type="project" value="TreeGrafter"/>
</dbReference>
<accession>S8DHD3</accession>
<evidence type="ECO:0000313" key="7">
    <source>
        <dbReference type="EMBL" id="EPS58797.1"/>
    </source>
</evidence>
<dbReference type="InterPro" id="IPR008610">
    <property type="entry name" value="Ebp2"/>
</dbReference>
<dbReference type="GO" id="GO:0030687">
    <property type="term" value="C:preribosome, large subunit precursor"/>
    <property type="evidence" value="ECO:0007669"/>
    <property type="project" value="TreeGrafter"/>
</dbReference>
<dbReference type="Pfam" id="PF05890">
    <property type="entry name" value="Ebp2"/>
    <property type="match status" value="1"/>
</dbReference>
<gene>
    <name evidence="7" type="ORF">M569_16016</name>
</gene>
<protein>
    <submittedName>
        <fullName evidence="7">Uncharacterized protein</fullName>
    </submittedName>
</protein>
<keyword evidence="4" id="KW-0175">Coiled coil</keyword>
<dbReference type="OrthoDB" id="443772at2759"/>
<dbReference type="Proteomes" id="UP000015453">
    <property type="component" value="Unassembled WGS sequence"/>
</dbReference>
<dbReference type="PANTHER" id="PTHR13028:SF0">
    <property type="entry name" value="RRNA-PROCESSING PROTEIN EBP2-RELATED"/>
    <property type="match status" value="1"/>
</dbReference>
<reference evidence="7 8" key="1">
    <citation type="journal article" date="2013" name="BMC Genomics">
        <title>The miniature genome of a carnivorous plant Genlisea aurea contains a low number of genes and short non-coding sequences.</title>
        <authorList>
            <person name="Leushkin E.V."/>
            <person name="Sutormin R.A."/>
            <person name="Nabieva E.R."/>
            <person name="Penin A.A."/>
            <person name="Kondrashov A.S."/>
            <person name="Logacheva M.D."/>
        </authorList>
    </citation>
    <scope>NUCLEOTIDE SEQUENCE [LARGE SCALE GENOMIC DNA]</scope>
</reference>
<keyword evidence="5" id="KW-0539">Nucleus</keyword>
<comment type="caution">
    <text evidence="7">The sequence shown here is derived from an EMBL/GenBank/DDBJ whole genome shotgun (WGS) entry which is preliminary data.</text>
</comment>
<feature type="non-terminal residue" evidence="7">
    <location>
        <position position="260"/>
    </location>
</feature>
<name>S8DHD3_9LAMI</name>
<evidence type="ECO:0000256" key="3">
    <source>
        <dbReference type="ARBA" id="ARBA00022517"/>
    </source>
</evidence>
<evidence type="ECO:0000256" key="2">
    <source>
        <dbReference type="ARBA" id="ARBA00007336"/>
    </source>
</evidence>
<dbReference type="GO" id="GO:0005730">
    <property type="term" value="C:nucleolus"/>
    <property type="evidence" value="ECO:0007669"/>
    <property type="project" value="UniProtKB-SubCell"/>
</dbReference>
<dbReference type="AlphaFoldDB" id="S8DHD3"/>
<comment type="subcellular location">
    <subcellularLocation>
        <location evidence="1">Nucleus</location>
        <location evidence="1">Nucleolus</location>
    </subcellularLocation>
</comment>
<feature type="compositionally biased region" description="Basic and acidic residues" evidence="6">
    <location>
        <begin position="144"/>
        <end position="160"/>
    </location>
</feature>
<dbReference type="GO" id="GO:0006364">
    <property type="term" value="P:rRNA processing"/>
    <property type="evidence" value="ECO:0007669"/>
    <property type="project" value="TreeGrafter"/>
</dbReference>
<dbReference type="EMBL" id="AUSU01008891">
    <property type="protein sequence ID" value="EPS58797.1"/>
    <property type="molecule type" value="Genomic_DNA"/>
</dbReference>
<feature type="region of interest" description="Disordered" evidence="6">
    <location>
        <begin position="123"/>
        <end position="260"/>
    </location>
</feature>
<evidence type="ECO:0000256" key="1">
    <source>
        <dbReference type="ARBA" id="ARBA00004604"/>
    </source>
</evidence>
<evidence type="ECO:0000256" key="6">
    <source>
        <dbReference type="SAM" id="MobiDB-lite"/>
    </source>
</evidence>
<proteinExistence type="inferred from homology"/>